<comment type="caution">
    <text evidence="2">The sequence shown here is derived from an EMBL/GenBank/DDBJ whole genome shotgun (WGS) entry which is preliminary data.</text>
</comment>
<feature type="compositionally biased region" description="Low complexity" evidence="1">
    <location>
        <begin position="90"/>
        <end position="106"/>
    </location>
</feature>
<dbReference type="AlphaFoldDB" id="A0A7X5V4D3"/>
<accession>A0A7X5V4D3</accession>
<organism evidence="2 3">
    <name type="scientific">Kribbella shirazensis</name>
    <dbReference type="NCBI Taxonomy" id="1105143"/>
    <lineage>
        <taxon>Bacteria</taxon>
        <taxon>Bacillati</taxon>
        <taxon>Actinomycetota</taxon>
        <taxon>Actinomycetes</taxon>
        <taxon>Propionibacteriales</taxon>
        <taxon>Kribbellaceae</taxon>
        <taxon>Kribbella</taxon>
    </lineage>
</organism>
<evidence type="ECO:0000313" key="2">
    <source>
        <dbReference type="EMBL" id="NIK54400.1"/>
    </source>
</evidence>
<evidence type="ECO:0000313" key="3">
    <source>
        <dbReference type="Proteomes" id="UP000555407"/>
    </source>
</evidence>
<feature type="region of interest" description="Disordered" evidence="1">
    <location>
        <begin position="89"/>
        <end position="123"/>
    </location>
</feature>
<protein>
    <submittedName>
        <fullName evidence="2">Uncharacterized protein</fullName>
    </submittedName>
</protein>
<keyword evidence="3" id="KW-1185">Reference proteome</keyword>
<evidence type="ECO:0000256" key="1">
    <source>
        <dbReference type="SAM" id="MobiDB-lite"/>
    </source>
</evidence>
<dbReference type="Proteomes" id="UP000555407">
    <property type="component" value="Unassembled WGS sequence"/>
</dbReference>
<reference evidence="2 3" key="1">
    <citation type="submission" date="2020-03" db="EMBL/GenBank/DDBJ databases">
        <title>Sequencing the genomes of 1000 actinobacteria strains.</title>
        <authorList>
            <person name="Klenk H.-P."/>
        </authorList>
    </citation>
    <scope>NUCLEOTIDE SEQUENCE [LARGE SCALE GENOMIC DNA]</scope>
    <source>
        <strain evidence="2 3">DSM 45490</strain>
    </source>
</reference>
<proteinExistence type="predicted"/>
<dbReference type="EMBL" id="JAASRO010000001">
    <property type="protein sequence ID" value="NIK54400.1"/>
    <property type="molecule type" value="Genomic_DNA"/>
</dbReference>
<gene>
    <name evidence="2" type="ORF">BJY22_000117</name>
</gene>
<sequence>MWLAGRTPVAGRTWFAGRDAGWRGLTWRRGDVETPRVLRGRLSSLRSSARPLRALAAHPASTWSAHRTQQLLRGRAHQALTAVRTLPPDAQGARQAGATVARAGRAGVRGDEPSRGQSGDKSWVLATGNGLSPVPAACLQSPPLTSSTSAVGCGIRGSVAGLRRSMTAAAPADIRAPLPEVLSKGVWGVRSGRGDKYPLPVLPEDLRSIPGGGNFGGVEIPRWGS</sequence>
<name>A0A7X5V4D3_9ACTN</name>